<keyword evidence="5" id="KW-1185">Reference proteome</keyword>
<gene>
    <name evidence="4" type="ORF">FDP41_008716</name>
</gene>
<organism evidence="4 5">
    <name type="scientific">Naegleria fowleri</name>
    <name type="common">Brain eating amoeba</name>
    <dbReference type="NCBI Taxonomy" id="5763"/>
    <lineage>
        <taxon>Eukaryota</taxon>
        <taxon>Discoba</taxon>
        <taxon>Heterolobosea</taxon>
        <taxon>Tetramitia</taxon>
        <taxon>Eutetramitia</taxon>
        <taxon>Vahlkampfiidae</taxon>
        <taxon>Naegleria</taxon>
    </lineage>
</organism>
<keyword evidence="2 3" id="KW-0802">TPR repeat</keyword>
<dbReference type="InterPro" id="IPR011990">
    <property type="entry name" value="TPR-like_helical_dom_sf"/>
</dbReference>
<dbReference type="InterPro" id="IPR019734">
    <property type="entry name" value="TPR_rpt"/>
</dbReference>
<dbReference type="Pfam" id="PF13424">
    <property type="entry name" value="TPR_12"/>
    <property type="match status" value="1"/>
</dbReference>
<dbReference type="GeneID" id="68115934"/>
<dbReference type="SMART" id="SM00028">
    <property type="entry name" value="TPR"/>
    <property type="match status" value="5"/>
</dbReference>
<accession>A0A6A5BDZ2</accession>
<proteinExistence type="predicted"/>
<keyword evidence="1" id="KW-0677">Repeat</keyword>
<dbReference type="InterPro" id="IPR050498">
    <property type="entry name" value="Ycf3"/>
</dbReference>
<dbReference type="Gene3D" id="1.25.40.10">
    <property type="entry name" value="Tetratricopeptide repeat domain"/>
    <property type="match status" value="2"/>
</dbReference>
<dbReference type="VEuPathDB" id="AmoebaDB:FDP41_008716"/>
<dbReference type="OrthoDB" id="10256091at2759"/>
<dbReference type="AlphaFoldDB" id="A0A6A5BDZ2"/>
<sequence>MEQSSSVGMDESEKLLIPTTMSLLNPPISKEHRLAIQDYYQFVDEHEETFMDDEVAHPRILPMIIPKSILEKYNQFIYLFELEIARNNFDKAEKYINEAIKILPYFGHAYFRKSSLYWSLGFNALQLRTLKIGMFFTVYSYNNHSQLFGERLKNSSHVREQETDKKETMVVNIVNHDYWYCIFSASLCLYEKNYESSFYYFHRALQYVLSPRHQKTLESSPLYCLTKYESFYAILNWLGILHSDQDRFDLEIQFYKKALVYHFETNFLPKLEPYQLAGLYNNIGGSFYSVGKYESAIEQYNIGHSHFNQHALVFQNRGDAYAQLEQYPESIKDYDKCLELSTYTQVQVDAYTNITECYALMDNYAKAEETYRKCYEKFGAKKALAFLVDTDMQMFMSSSEFLKLIDEALVVTGDDPLTIKRLMIRKYFITESQTEWQVIERLKHGALERIS</sequence>
<evidence type="ECO:0000256" key="1">
    <source>
        <dbReference type="ARBA" id="ARBA00022737"/>
    </source>
</evidence>
<dbReference type="OMA" id="NITECYA"/>
<evidence type="ECO:0000256" key="3">
    <source>
        <dbReference type="PROSITE-ProRule" id="PRU00339"/>
    </source>
</evidence>
<dbReference type="PROSITE" id="PS50005">
    <property type="entry name" value="TPR"/>
    <property type="match status" value="1"/>
</dbReference>
<dbReference type="PANTHER" id="PTHR44858:SF1">
    <property type="entry name" value="UDP-N-ACETYLGLUCOSAMINE--PEPTIDE N-ACETYLGLUCOSAMINYLTRANSFERASE SPINDLY-RELATED"/>
    <property type="match status" value="1"/>
</dbReference>
<dbReference type="VEuPathDB" id="AmoebaDB:NfTy_008170"/>
<evidence type="ECO:0000256" key="2">
    <source>
        <dbReference type="ARBA" id="ARBA00022803"/>
    </source>
</evidence>
<name>A0A6A5BDZ2_NAEFO</name>
<evidence type="ECO:0000313" key="4">
    <source>
        <dbReference type="EMBL" id="KAF0973052.1"/>
    </source>
</evidence>
<comment type="caution">
    <text evidence="4">The sequence shown here is derived from an EMBL/GenBank/DDBJ whole genome shotgun (WGS) entry which is preliminary data.</text>
</comment>
<dbReference type="VEuPathDB" id="AmoebaDB:NF0085010"/>
<evidence type="ECO:0000313" key="5">
    <source>
        <dbReference type="Proteomes" id="UP000444721"/>
    </source>
</evidence>
<dbReference type="EMBL" id="VFQX01000063">
    <property type="protein sequence ID" value="KAF0973052.1"/>
    <property type="molecule type" value="Genomic_DNA"/>
</dbReference>
<dbReference type="SUPFAM" id="SSF48452">
    <property type="entry name" value="TPR-like"/>
    <property type="match status" value="1"/>
</dbReference>
<dbReference type="PANTHER" id="PTHR44858">
    <property type="entry name" value="TETRATRICOPEPTIDE REPEAT PROTEIN 6"/>
    <property type="match status" value="1"/>
</dbReference>
<dbReference type="Proteomes" id="UP000444721">
    <property type="component" value="Unassembled WGS sequence"/>
</dbReference>
<dbReference type="RefSeq" id="XP_044557765.1">
    <property type="nucleotide sequence ID" value="XM_044712600.1"/>
</dbReference>
<reference evidence="4 5" key="1">
    <citation type="journal article" date="2019" name="Sci. Rep.">
        <title>Nanopore sequencing improves the draft genome of the human pathogenic amoeba Naegleria fowleri.</title>
        <authorList>
            <person name="Liechti N."/>
            <person name="Schurch N."/>
            <person name="Bruggmann R."/>
            <person name="Wittwer M."/>
        </authorList>
    </citation>
    <scope>NUCLEOTIDE SEQUENCE [LARGE SCALE GENOMIC DNA]</scope>
    <source>
        <strain evidence="4 5">ATCC 30894</strain>
    </source>
</reference>
<protein>
    <submittedName>
        <fullName evidence="4">Uncharacterized protein</fullName>
    </submittedName>
</protein>
<feature type="repeat" description="TPR" evidence="3">
    <location>
        <begin position="311"/>
        <end position="344"/>
    </location>
</feature>